<dbReference type="EMBL" id="CABPSR010000041">
    <property type="protein sequence ID" value="VVE85877.1"/>
    <property type="molecule type" value="Genomic_DNA"/>
</dbReference>
<protein>
    <submittedName>
        <fullName evidence="1">Uncharacterized protein</fullName>
    </submittedName>
</protein>
<dbReference type="AlphaFoldDB" id="A0A5E5BKN9"/>
<reference evidence="1 2" key="1">
    <citation type="submission" date="2019-08" db="EMBL/GenBank/DDBJ databases">
        <authorList>
            <person name="Peeters C."/>
        </authorList>
    </citation>
    <scope>NUCLEOTIDE SEQUENCE [LARGE SCALE GENOMIC DNA]</scope>
    <source>
        <strain evidence="1 2">LMG 31121</strain>
    </source>
</reference>
<evidence type="ECO:0000313" key="1">
    <source>
        <dbReference type="EMBL" id="VVE85877.1"/>
    </source>
</evidence>
<organism evidence="1 2">
    <name type="scientific">Pandoraea sputorum</name>
    <dbReference type="NCBI Taxonomy" id="93222"/>
    <lineage>
        <taxon>Bacteria</taxon>
        <taxon>Pseudomonadati</taxon>
        <taxon>Pseudomonadota</taxon>
        <taxon>Betaproteobacteria</taxon>
        <taxon>Burkholderiales</taxon>
        <taxon>Burkholderiaceae</taxon>
        <taxon>Pandoraea</taxon>
    </lineage>
</organism>
<accession>A0A5E5BKN9</accession>
<name>A0A5E5BKN9_9BURK</name>
<gene>
    <name evidence="1" type="ORF">PSP31121_05510</name>
</gene>
<proteinExistence type="predicted"/>
<dbReference type="RefSeq" id="WP_150811530.1">
    <property type="nucleotide sequence ID" value="NZ_CABPSR010000041.1"/>
</dbReference>
<sequence length="341" mass="36971">MALPTVRIHGNFLASALRQNSVSWRDAGARSCTLALGNFLDRLCGTKRAAVLAAMDVVQRRTEVGKASPGDGGGSDYDVIQAYSLLKEQLPEVGFSENLVTGTLVITGLAAQPLTMTVDEDAIRYLVEQGWKDVASLFQSAHQDAAQDAFTRLVCAPTGAAQLAAFADLHQYVRAISPPPMTWQISSQGPAVFRVGQLAVPCYTEHAALANPLNLVETARLLCLIHYENQHVLSKFHQMPKVVPKDSDMLIDVQKSYLRSASPLVDALKRLGLHEHNDDGRYADELGRSVEDLAAGFHTASDEDINDFVGRSTLHAQKLVGILSADFKESAPDILAVHKFA</sequence>
<evidence type="ECO:0000313" key="2">
    <source>
        <dbReference type="Proteomes" id="UP000335538"/>
    </source>
</evidence>
<dbReference type="Proteomes" id="UP000335538">
    <property type="component" value="Unassembled WGS sequence"/>
</dbReference>